<protein>
    <submittedName>
        <fullName evidence="1">DNA phosphorothioation-associated putative methyltransferase</fullName>
    </submittedName>
</protein>
<dbReference type="Proteomes" id="UP000759103">
    <property type="component" value="Unassembled WGS sequence"/>
</dbReference>
<keyword evidence="1" id="KW-0489">Methyltransferase</keyword>
<comment type="caution">
    <text evidence="1">The sequence shown here is derived from an EMBL/GenBank/DDBJ whole genome shotgun (WGS) entry which is preliminary data.</text>
</comment>
<gene>
    <name evidence="1" type="ORF">KZ820_16430</name>
</gene>
<name>A0ABS7BRV0_9SPHN</name>
<accession>A0ABS7BRV0</accession>
<dbReference type="GO" id="GO:0008168">
    <property type="term" value="F:methyltransferase activity"/>
    <property type="evidence" value="ECO:0007669"/>
    <property type="project" value="UniProtKB-KW"/>
</dbReference>
<keyword evidence="1" id="KW-0808">Transferase</keyword>
<dbReference type="EMBL" id="JAHXZN010000007">
    <property type="protein sequence ID" value="MBW6532330.1"/>
    <property type="molecule type" value="Genomic_DNA"/>
</dbReference>
<organism evidence="1 2">
    <name type="scientific">Sphingomonas citri</name>
    <dbReference type="NCBI Taxonomy" id="2862499"/>
    <lineage>
        <taxon>Bacteria</taxon>
        <taxon>Pseudomonadati</taxon>
        <taxon>Pseudomonadota</taxon>
        <taxon>Alphaproteobacteria</taxon>
        <taxon>Sphingomonadales</taxon>
        <taxon>Sphingomonadaceae</taxon>
        <taxon>Sphingomonas</taxon>
    </lineage>
</organism>
<proteinExistence type="predicted"/>
<dbReference type="RefSeq" id="WP_219749698.1">
    <property type="nucleotide sequence ID" value="NZ_JAHXZN010000007.1"/>
</dbReference>
<evidence type="ECO:0000313" key="1">
    <source>
        <dbReference type="EMBL" id="MBW6532330.1"/>
    </source>
</evidence>
<dbReference type="NCBIfam" id="TIGR04096">
    <property type="entry name" value="dnd_rel_methyl"/>
    <property type="match status" value="1"/>
</dbReference>
<dbReference type="GO" id="GO:0032259">
    <property type="term" value="P:methylation"/>
    <property type="evidence" value="ECO:0007669"/>
    <property type="project" value="UniProtKB-KW"/>
</dbReference>
<reference evidence="1 2" key="1">
    <citation type="submission" date="2021-07" db="EMBL/GenBank/DDBJ databases">
        <title>Sphingomonas sp.</title>
        <authorList>
            <person name="Feng G."/>
            <person name="Li J."/>
            <person name="Pan M."/>
        </authorList>
    </citation>
    <scope>NUCLEOTIDE SEQUENCE [LARGE SCALE GENOMIC DNA]</scope>
    <source>
        <strain evidence="1 2">RRHST34</strain>
    </source>
</reference>
<dbReference type="InterPro" id="IPR024019">
    <property type="entry name" value="CHP04096"/>
</dbReference>
<evidence type="ECO:0000313" key="2">
    <source>
        <dbReference type="Proteomes" id="UP000759103"/>
    </source>
</evidence>
<sequence>MNTAPLVHRHRTAMVRHTLSQPMSLAVRHGLVKEGITVFDYGCGQGDDLRALTAAGVEARGWDPHFAPHEQVVEAEIVNLGFVLNVIENTAERQAALERAWSISQKALIVSVMIVGAVPLDGLRPFGDGYLTSRGTFQKYYQHAEIRAVLARAVGVEPVALAPGIFVAFRAPEDEQEFLLERRRGRRSSTSGYATGRSRKAVIARPELHERIQAALAAMAEFALRRGRLPHAEEMPSSVHDVLARERVSFARAVDTCVASTLDCDAFEQAGRDSREDLLVHHALGALNRTKSAARPSPSMVRDIRTHFGSQQQLAEEALEYLHALADPTRTVAAMRECADKGLGALDEDQRLLINAERLEQLSGQLRCYAGCAIHLSGEVDDGHIVRLEPMRKRLTIFRLTNQKDAFPAITSSVAVDLRRQDVSLRNEDRVLVRKSVVFGMSARSKQRKLELEKAKELGICSERAIIRRS</sequence>
<keyword evidence="2" id="KW-1185">Reference proteome</keyword>